<evidence type="ECO:0000256" key="1">
    <source>
        <dbReference type="ARBA" id="ARBA00001107"/>
    </source>
</evidence>
<comment type="pathway">
    <text evidence="3 10">Carbohydrate metabolism; galactose metabolism.</text>
</comment>
<feature type="domain" description="Galactose-1-phosphate uridyl transferase C-terminal" evidence="12">
    <location>
        <begin position="268"/>
        <end position="440"/>
    </location>
</feature>
<gene>
    <name evidence="10" type="primary">galT</name>
    <name evidence="13" type="ORF">HF885_02315</name>
</gene>
<evidence type="ECO:0000256" key="4">
    <source>
        <dbReference type="ARBA" id="ARBA00008706"/>
    </source>
</evidence>
<dbReference type="GO" id="GO:0008108">
    <property type="term" value="F:UDP-glucose:hexose-1-phosphate uridylyltransferase activity"/>
    <property type="evidence" value="ECO:0007669"/>
    <property type="project" value="UniProtKB-UniRule"/>
</dbReference>
<dbReference type="PANTHER" id="PTHR39191">
    <property type="entry name" value="GALACTOSE-1-PHOSPHATE URIDYLYLTRANSFERASE"/>
    <property type="match status" value="1"/>
</dbReference>
<evidence type="ECO:0000313" key="13">
    <source>
        <dbReference type="EMBL" id="NMF25282.1"/>
    </source>
</evidence>
<dbReference type="InterPro" id="IPR023425">
    <property type="entry name" value="GalP_uridyl_Trfase_II_CS"/>
</dbReference>
<dbReference type="EC" id="2.7.7.12" evidence="10"/>
<proteinExistence type="inferred from homology"/>
<evidence type="ECO:0000256" key="9">
    <source>
        <dbReference type="ARBA" id="ARBA00023277"/>
    </source>
</evidence>
<dbReference type="NCBIfam" id="NF003629">
    <property type="entry name" value="PRK05270.1-2"/>
    <property type="match status" value="1"/>
</dbReference>
<evidence type="ECO:0000256" key="2">
    <source>
        <dbReference type="ARBA" id="ARBA00004496"/>
    </source>
</evidence>
<evidence type="ECO:0000259" key="11">
    <source>
        <dbReference type="Pfam" id="PF01087"/>
    </source>
</evidence>
<keyword evidence="6 10" id="KW-0808">Transferase</keyword>
<dbReference type="EMBL" id="JABAGR010000002">
    <property type="protein sequence ID" value="NMF25282.1"/>
    <property type="molecule type" value="Genomic_DNA"/>
</dbReference>
<dbReference type="PANTHER" id="PTHR39191:SF1">
    <property type="entry name" value="DUF4922 DOMAIN-CONTAINING PROTEIN"/>
    <property type="match status" value="1"/>
</dbReference>
<comment type="catalytic activity">
    <reaction evidence="1 10">
        <text>alpha-D-galactose 1-phosphate + UDP-alpha-D-glucose = alpha-D-glucose 1-phosphate + UDP-alpha-D-galactose</text>
        <dbReference type="Rhea" id="RHEA:13989"/>
        <dbReference type="ChEBI" id="CHEBI:58336"/>
        <dbReference type="ChEBI" id="CHEBI:58601"/>
        <dbReference type="ChEBI" id="CHEBI:58885"/>
        <dbReference type="ChEBI" id="CHEBI:66914"/>
        <dbReference type="EC" id="2.7.7.12"/>
    </reaction>
</comment>
<comment type="similarity">
    <text evidence="4 10">Belongs to the galactose-1-phosphate uridylyltransferase type 2 family.</text>
</comment>
<dbReference type="PROSITE" id="PS01163">
    <property type="entry name" value="GAL_P_UDP_TRANSF_II"/>
    <property type="match status" value="1"/>
</dbReference>
<dbReference type="AlphaFoldDB" id="A0A7X9T9V3"/>
<comment type="caution">
    <text evidence="13">The sequence shown here is derived from an EMBL/GenBank/DDBJ whole genome shotgun (WGS) entry which is preliminary data.</text>
</comment>
<organism evidence="13 14">
    <name type="scientific">Parafannyhessea umbonata</name>
    <dbReference type="NCBI Taxonomy" id="604330"/>
    <lineage>
        <taxon>Bacteria</taxon>
        <taxon>Bacillati</taxon>
        <taxon>Actinomycetota</taxon>
        <taxon>Coriobacteriia</taxon>
        <taxon>Coriobacteriales</taxon>
        <taxon>Atopobiaceae</taxon>
        <taxon>Parafannyhessea</taxon>
    </lineage>
</organism>
<accession>A0A7X9T9V3</accession>
<evidence type="ECO:0000256" key="7">
    <source>
        <dbReference type="ARBA" id="ARBA00022695"/>
    </source>
</evidence>
<dbReference type="RefSeq" id="WP_170103363.1">
    <property type="nucleotide sequence ID" value="NZ_JABAGR010000002.1"/>
</dbReference>
<dbReference type="Pfam" id="PF02744">
    <property type="entry name" value="GalP_UDP_tr_C"/>
    <property type="match status" value="1"/>
</dbReference>
<evidence type="ECO:0000313" key="14">
    <source>
        <dbReference type="Proteomes" id="UP000565613"/>
    </source>
</evidence>
<name>A0A7X9T9V3_9ACTN</name>
<evidence type="ECO:0000259" key="12">
    <source>
        <dbReference type="Pfam" id="PF02744"/>
    </source>
</evidence>
<dbReference type="GO" id="GO:0006012">
    <property type="term" value="P:galactose metabolic process"/>
    <property type="evidence" value="ECO:0007669"/>
    <property type="project" value="UniProtKB-UniRule"/>
</dbReference>
<keyword evidence="9 10" id="KW-0119">Carbohydrate metabolism</keyword>
<dbReference type="GO" id="GO:0005737">
    <property type="term" value="C:cytoplasm"/>
    <property type="evidence" value="ECO:0007669"/>
    <property type="project" value="UniProtKB-SubCell"/>
</dbReference>
<feature type="domain" description="Galactose-1-phosphate uridyl transferase N-terminal" evidence="11">
    <location>
        <begin position="73"/>
        <end position="252"/>
    </location>
</feature>
<reference evidence="13 14" key="1">
    <citation type="submission" date="2020-04" db="EMBL/GenBank/DDBJ databases">
        <authorList>
            <person name="Hitch T.C.A."/>
            <person name="Wylensek D."/>
            <person name="Clavel T."/>
        </authorList>
    </citation>
    <scope>NUCLEOTIDE SEQUENCE [LARGE SCALE GENOMIC DNA]</scope>
    <source>
        <strain evidence="13 14">105184</strain>
    </source>
</reference>
<protein>
    <recommendedName>
        <fullName evidence="10">Galactose-1-phosphate uridylyltransferase</fullName>
        <shortName evidence="10">Gal-1-P uridylyltransferase</shortName>
        <ecNumber evidence="10">2.7.7.12</ecNumber>
    </recommendedName>
    <alternativeName>
        <fullName evidence="10">UDP-glucose--hexose-1-phosphate uridylyltransferase</fullName>
    </alternativeName>
</protein>
<dbReference type="InterPro" id="IPR005850">
    <property type="entry name" value="GalP_Utransf_C"/>
</dbReference>
<keyword evidence="7 10" id="KW-0548">Nucleotidyltransferase</keyword>
<dbReference type="HAMAP" id="MF_00571">
    <property type="entry name" value="GalP_UDP_trans"/>
    <property type="match status" value="1"/>
</dbReference>
<comment type="subcellular location">
    <subcellularLocation>
        <location evidence="2 10">Cytoplasm</location>
    </subcellularLocation>
</comment>
<dbReference type="UniPathway" id="UPA00214"/>
<evidence type="ECO:0000256" key="6">
    <source>
        <dbReference type="ARBA" id="ARBA00022679"/>
    </source>
</evidence>
<evidence type="ECO:0000256" key="8">
    <source>
        <dbReference type="ARBA" id="ARBA00023144"/>
    </source>
</evidence>
<evidence type="ECO:0000256" key="5">
    <source>
        <dbReference type="ARBA" id="ARBA00022490"/>
    </source>
</evidence>
<dbReference type="InterPro" id="IPR005849">
    <property type="entry name" value="GalP_Utransf_N"/>
</dbReference>
<dbReference type="Pfam" id="PF01087">
    <property type="entry name" value="GalP_UDP_transf"/>
    <property type="match status" value="1"/>
</dbReference>
<dbReference type="PIRSF" id="PIRSF006005">
    <property type="entry name" value="GalT_BS"/>
    <property type="match status" value="1"/>
</dbReference>
<evidence type="ECO:0000256" key="3">
    <source>
        <dbReference type="ARBA" id="ARBA00004947"/>
    </source>
</evidence>
<dbReference type="Proteomes" id="UP000565613">
    <property type="component" value="Unassembled WGS sequence"/>
</dbReference>
<keyword evidence="5 10" id="KW-0963">Cytoplasm</keyword>
<keyword evidence="8 10" id="KW-0299">Galactose metabolism</keyword>
<sequence>MERNVAAGEQVGAAASRIVAYAVGHRIIEPGDERWAYNRLLECSGQTSPAPSDLSWAKAQVLLDGYDFESDLSTLADAAVEYGAAQDSATGRDRISMRLMGSIMARPSEVTRRFRSIGSREGALAATDWFYRLCCDVDYVRRSAIARNLKWSCPTQWGDLEITINKSKPEKDPRDIAAAATASAGEKYPACALCRENEGYGGRAASDAGGHAARQNLRIIPIELGGEGWGFQYSPYAYFEEHCIVMSDEHRPMHVDRASLGCLLDFVGQFPHYFVGSNADLPIVGGSILSHDHFQGGRHVFAMTRAEVAEPFEMDAHPGVEAGVLLWPLSVIRLRSADRDELLGSAEHVLDVWRDWDDASVGIVSHAADGTRHNTVTPICRMRDGRFELDLALRCNVTTEEHPLGVFHPHADKWHIKKENIGLIEVMGLAILPPRLEREIGAVRERIVEGRLDGMEDDPLCAPHADWARRVAERRPELLGASEDVSREAMRQEVGMVFCHVLEDAGVFKWDETGRAALGRFLAAL</sequence>
<evidence type="ECO:0000256" key="10">
    <source>
        <dbReference type="HAMAP-Rule" id="MF_00571"/>
    </source>
</evidence>
<dbReference type="InterPro" id="IPR000766">
    <property type="entry name" value="GalP_uridyl_Trfase_II"/>
</dbReference>